<keyword evidence="3" id="KW-0853">WD repeat</keyword>
<dbReference type="PROSITE" id="PS51129">
    <property type="entry name" value="PDXS_SNZ_2"/>
    <property type="match status" value="1"/>
</dbReference>
<dbReference type="InterPro" id="IPR045152">
    <property type="entry name" value="EDC4-like"/>
</dbReference>
<feature type="compositionally biased region" description="Polar residues" evidence="6">
    <location>
        <begin position="121"/>
        <end position="140"/>
    </location>
</feature>
<dbReference type="GO" id="GO:0042823">
    <property type="term" value="P:pyridoxal phosphate biosynthetic process"/>
    <property type="evidence" value="ECO:0007669"/>
    <property type="project" value="InterPro"/>
</dbReference>
<evidence type="ECO:0000256" key="6">
    <source>
        <dbReference type="SAM" id="MobiDB-lite"/>
    </source>
</evidence>
<feature type="region of interest" description="Disordered" evidence="6">
    <location>
        <begin position="1"/>
        <end position="64"/>
    </location>
</feature>
<keyword evidence="2" id="KW-0963">Cytoplasm</keyword>
<name>A0A3L6EX62_MAIZE</name>
<dbReference type="InterPro" id="IPR013785">
    <property type="entry name" value="Aldolase_TIM"/>
</dbReference>
<dbReference type="GO" id="GO:0031087">
    <property type="term" value="P:deadenylation-independent decapping of nuclear-transcribed mRNA"/>
    <property type="evidence" value="ECO:0007669"/>
    <property type="project" value="InterPro"/>
</dbReference>
<comment type="caution">
    <text evidence="7">The sequence shown here is derived from an EMBL/GenBank/DDBJ whole genome shotgun (WGS) entry which is preliminary data.</text>
</comment>
<sequence length="323" mass="35550">MPPPTLEFAQLQSLPAMPSAPPARMMSSTSSKVPKGRLLGTGERAVHDVDSRLPREGQPPQLETDRCEPVVYGLKLGNIRVLNINTALRSLLRGHTQGGSIHLTGRSAHSPPSTPSMEARSPNTRSSQRRSNPIQSTANNGVQRQRRGDDVRDTALLEPSKQPKSATLSVKVSLAQMLRGMIIMDVVTLDQARIADSKYTALRAFDFYAYIKYNDKSCNVPVFAQMMTISLASLSNMAFIPSYLNICEDGIPHWMMRQAGQYMAEYQASAKGKLTFGHQVRGAPSCEVLRWDFDLKVQGDAYGVDVRHRDNKTGQHVGTGSEP</sequence>
<dbReference type="PANTHER" id="PTHR15598:SF5">
    <property type="entry name" value="ENHANCER OF MRNA-DECAPPING PROTEIN 4"/>
    <property type="match status" value="1"/>
</dbReference>
<proteinExistence type="inferred from homology"/>
<dbReference type="EMBL" id="NCVQ01000005">
    <property type="protein sequence ID" value="PWZ25319.1"/>
    <property type="molecule type" value="Genomic_DNA"/>
</dbReference>
<organism evidence="7">
    <name type="scientific">Zea mays</name>
    <name type="common">Maize</name>
    <dbReference type="NCBI Taxonomy" id="4577"/>
    <lineage>
        <taxon>Eukaryota</taxon>
        <taxon>Viridiplantae</taxon>
        <taxon>Streptophyta</taxon>
        <taxon>Embryophyta</taxon>
        <taxon>Tracheophyta</taxon>
        <taxon>Spermatophyta</taxon>
        <taxon>Magnoliopsida</taxon>
        <taxon>Liliopsida</taxon>
        <taxon>Poales</taxon>
        <taxon>Poaceae</taxon>
        <taxon>PACMAD clade</taxon>
        <taxon>Panicoideae</taxon>
        <taxon>Andropogonodae</taxon>
        <taxon>Andropogoneae</taxon>
        <taxon>Tripsacinae</taxon>
        <taxon>Zea</taxon>
    </lineage>
</organism>
<feature type="compositionally biased region" description="Basic and acidic residues" evidence="6">
    <location>
        <begin position="44"/>
        <end position="55"/>
    </location>
</feature>
<evidence type="ECO:0000256" key="1">
    <source>
        <dbReference type="ARBA" id="ARBA00004496"/>
    </source>
</evidence>
<dbReference type="Proteomes" id="UP000251960">
    <property type="component" value="Chromosome 4"/>
</dbReference>
<evidence type="ECO:0000313" key="7">
    <source>
        <dbReference type="EMBL" id="PWZ25319.1"/>
    </source>
</evidence>
<keyword evidence="4" id="KW-0677">Repeat</keyword>
<feature type="region of interest" description="Disordered" evidence="6">
    <location>
        <begin position="98"/>
        <end position="149"/>
    </location>
</feature>
<evidence type="ECO:0000256" key="2">
    <source>
        <dbReference type="ARBA" id="ARBA00022490"/>
    </source>
</evidence>
<dbReference type="Gene3D" id="3.20.20.70">
    <property type="entry name" value="Aldolase class I"/>
    <property type="match status" value="1"/>
</dbReference>
<dbReference type="AlphaFoldDB" id="A0A3L6EX62"/>
<comment type="similarity">
    <text evidence="5">Belongs to the PdxS/SNZ family.</text>
</comment>
<evidence type="ECO:0000256" key="4">
    <source>
        <dbReference type="ARBA" id="ARBA00022737"/>
    </source>
</evidence>
<dbReference type="GO" id="GO:0005737">
    <property type="term" value="C:cytoplasm"/>
    <property type="evidence" value="ECO:0007669"/>
    <property type="project" value="UniProtKB-SubCell"/>
</dbReference>
<accession>A0A3L6EX62</accession>
<feature type="compositionally biased region" description="Low complexity" evidence="6">
    <location>
        <begin position="13"/>
        <end position="31"/>
    </location>
</feature>
<dbReference type="InterPro" id="IPR001852">
    <property type="entry name" value="PdxS/SNZ"/>
</dbReference>
<evidence type="ECO:0000256" key="5">
    <source>
        <dbReference type="PROSITE-ProRule" id="PRU00481"/>
    </source>
</evidence>
<reference evidence="7" key="1">
    <citation type="journal article" date="2018" name="Nat. Genet.">
        <title>Extensive intraspecific gene order and gene structural variations between Mo17 and other maize genomes.</title>
        <authorList>
            <person name="Sun S."/>
            <person name="Zhou Y."/>
            <person name="Chen J."/>
            <person name="Shi J."/>
            <person name="Zhao H."/>
            <person name="Zhao H."/>
            <person name="Song W."/>
            <person name="Zhang M."/>
            <person name="Cui Y."/>
            <person name="Dong X."/>
            <person name="Liu H."/>
            <person name="Ma X."/>
            <person name="Jiao Y."/>
            <person name="Wang B."/>
            <person name="Wei X."/>
            <person name="Stein J.C."/>
            <person name="Glaubitz J.C."/>
            <person name="Lu F."/>
            <person name="Yu G."/>
            <person name="Liang C."/>
            <person name="Fengler K."/>
            <person name="Li B."/>
            <person name="Rafalski A."/>
            <person name="Schnable P.S."/>
            <person name="Ware D.H."/>
            <person name="Buckler E.S."/>
            <person name="Lai J."/>
        </authorList>
    </citation>
    <scope>NUCLEOTIDE SEQUENCE [LARGE SCALE GENOMIC DNA]</scope>
    <source>
        <tissue evidence="7">Seedling</tissue>
    </source>
</reference>
<dbReference type="PANTHER" id="PTHR15598">
    <property type="entry name" value="ENHANCER OF MRNA-DECAPPING PROTEIN 4"/>
    <property type="match status" value="1"/>
</dbReference>
<gene>
    <name evidence="7" type="ORF">Zm00014a_035988</name>
</gene>
<protein>
    <submittedName>
        <fullName evidence="7">Uncharacterized protein</fullName>
    </submittedName>
</protein>
<dbReference type="ExpressionAtlas" id="A0A3L6EX62">
    <property type="expression patterns" value="baseline"/>
</dbReference>
<evidence type="ECO:0000256" key="3">
    <source>
        <dbReference type="ARBA" id="ARBA00022574"/>
    </source>
</evidence>
<comment type="subcellular location">
    <subcellularLocation>
        <location evidence="1">Cytoplasm</location>
    </subcellularLocation>
</comment>